<dbReference type="PROSITE" id="PS50005">
    <property type="entry name" value="TPR"/>
    <property type="match status" value="8"/>
</dbReference>
<keyword evidence="1" id="KW-0677">Repeat</keyword>
<dbReference type="EMBL" id="GG662532">
    <property type="protein sequence ID" value="EAR91112.1"/>
    <property type="molecule type" value="Genomic_DNA"/>
</dbReference>
<dbReference type="Pfam" id="PF07719">
    <property type="entry name" value="TPR_2"/>
    <property type="match status" value="1"/>
</dbReference>
<evidence type="ECO:0000259" key="4">
    <source>
        <dbReference type="PROSITE" id="PS50011"/>
    </source>
</evidence>
<feature type="repeat" description="TPR" evidence="3">
    <location>
        <begin position="1502"/>
        <end position="1535"/>
    </location>
</feature>
<dbReference type="eggNOG" id="KOG0597">
    <property type="taxonomic scope" value="Eukaryota"/>
</dbReference>
<gene>
    <name evidence="5" type="ORF">TTHERM_00431320</name>
</gene>
<dbReference type="InterPro" id="IPR000719">
    <property type="entry name" value="Prot_kinase_dom"/>
</dbReference>
<feature type="repeat" description="TPR" evidence="3">
    <location>
        <begin position="1166"/>
        <end position="1199"/>
    </location>
</feature>
<feature type="domain" description="Protein kinase" evidence="4">
    <location>
        <begin position="727"/>
        <end position="977"/>
    </location>
</feature>
<evidence type="ECO:0000256" key="3">
    <source>
        <dbReference type="PROSITE-ProRule" id="PRU00339"/>
    </source>
</evidence>
<feature type="repeat" description="TPR" evidence="3">
    <location>
        <begin position="1292"/>
        <end position="1325"/>
    </location>
</feature>
<accession>Q231C7</accession>
<dbReference type="InterPro" id="IPR011009">
    <property type="entry name" value="Kinase-like_dom_sf"/>
</dbReference>
<dbReference type="OrthoDB" id="443949at2759"/>
<dbReference type="InterPro" id="IPR011990">
    <property type="entry name" value="TPR-like_helical_dom_sf"/>
</dbReference>
<feature type="repeat" description="TPR" evidence="3">
    <location>
        <begin position="1250"/>
        <end position="1283"/>
    </location>
</feature>
<dbReference type="SMART" id="SM00028">
    <property type="entry name" value="TPR"/>
    <property type="match status" value="14"/>
</dbReference>
<dbReference type="InterPro" id="IPR008271">
    <property type="entry name" value="Ser/Thr_kinase_AS"/>
</dbReference>
<keyword evidence="6" id="KW-1185">Reference proteome</keyword>
<dbReference type="GO" id="GO:0005524">
    <property type="term" value="F:ATP binding"/>
    <property type="evidence" value="ECO:0007669"/>
    <property type="project" value="InterPro"/>
</dbReference>
<evidence type="ECO:0000256" key="2">
    <source>
        <dbReference type="ARBA" id="ARBA00022803"/>
    </source>
</evidence>
<evidence type="ECO:0000313" key="5">
    <source>
        <dbReference type="EMBL" id="EAR91112.1"/>
    </source>
</evidence>
<feature type="repeat" description="TPR" evidence="3">
    <location>
        <begin position="1546"/>
        <end position="1579"/>
    </location>
</feature>
<dbReference type="InterPro" id="IPR013105">
    <property type="entry name" value="TPR_2"/>
</dbReference>
<dbReference type="InterPro" id="IPR019734">
    <property type="entry name" value="TPR_rpt"/>
</dbReference>
<feature type="repeat" description="TPR" evidence="3">
    <location>
        <begin position="1124"/>
        <end position="1157"/>
    </location>
</feature>
<dbReference type="InParanoid" id="Q231C7"/>
<dbReference type="PANTHER" id="PTHR19959:SF119">
    <property type="entry name" value="FUNGAL LIPASE-LIKE DOMAIN-CONTAINING PROTEIN"/>
    <property type="match status" value="1"/>
</dbReference>
<dbReference type="SUPFAM" id="SSF56112">
    <property type="entry name" value="Protein kinase-like (PK-like)"/>
    <property type="match status" value="1"/>
</dbReference>
<name>Q231C7_TETTS</name>
<dbReference type="SUPFAM" id="SSF48452">
    <property type="entry name" value="TPR-like"/>
    <property type="match status" value="4"/>
</dbReference>
<dbReference type="PROSITE" id="PS00108">
    <property type="entry name" value="PROTEIN_KINASE_ST"/>
    <property type="match status" value="1"/>
</dbReference>
<dbReference type="KEGG" id="tet:TTHERM_00431320"/>
<evidence type="ECO:0000313" key="6">
    <source>
        <dbReference type="Proteomes" id="UP000009168"/>
    </source>
</evidence>
<feature type="repeat" description="TPR" evidence="3">
    <location>
        <begin position="1082"/>
        <end position="1115"/>
    </location>
</feature>
<dbReference type="STRING" id="312017.Q231C7"/>
<dbReference type="eggNOG" id="KOG1840">
    <property type="taxonomic scope" value="Eukaryota"/>
</dbReference>
<protein>
    <submittedName>
        <fullName evidence="5">Tetratricopeptide repeat protein</fullName>
    </submittedName>
</protein>
<dbReference type="Pfam" id="PF00069">
    <property type="entry name" value="Pkinase"/>
    <property type="match status" value="1"/>
</dbReference>
<proteinExistence type="predicted"/>
<dbReference type="Pfam" id="PF13424">
    <property type="entry name" value="TPR_12"/>
    <property type="match status" value="6"/>
</dbReference>
<keyword evidence="2 3" id="KW-0802">TPR repeat</keyword>
<dbReference type="GO" id="GO:0004672">
    <property type="term" value="F:protein kinase activity"/>
    <property type="evidence" value="ECO:0007669"/>
    <property type="project" value="InterPro"/>
</dbReference>
<feature type="repeat" description="TPR" evidence="3">
    <location>
        <begin position="1376"/>
        <end position="1409"/>
    </location>
</feature>
<organism evidence="5 6">
    <name type="scientific">Tetrahymena thermophila (strain SB210)</name>
    <dbReference type="NCBI Taxonomy" id="312017"/>
    <lineage>
        <taxon>Eukaryota</taxon>
        <taxon>Sar</taxon>
        <taxon>Alveolata</taxon>
        <taxon>Ciliophora</taxon>
        <taxon>Intramacronucleata</taxon>
        <taxon>Oligohymenophorea</taxon>
        <taxon>Hymenostomatida</taxon>
        <taxon>Tetrahymenina</taxon>
        <taxon>Tetrahymenidae</taxon>
        <taxon>Tetrahymena</taxon>
    </lineage>
</organism>
<dbReference type="HOGENOM" id="CLU_249948_0_0_1"/>
<sequence>MEGEGKNILSLGQHNIELYNFLLAQNKNQEKSAISLNYEEEQNILLNCDKTISRKLKSKIFRDMRQNRLFQTTICSVYNQKENQSVIISYQTQEKKEFFKCLSTHSNQQTISQKQDNSQQTQLIKDILLDQNSSSQFSKSKKKQPQQLQYQVKNNIGNQQISSLQSNVNEDVSVKQDLHQQEKDCFEDYRNSCQQSNKIKKEQVNQYICQQQMEQQQICFGKSIYASQIQRILKEIEEYNFQEYEQYDEQSEFRIIQKIWNLDTFNSMNCNQTHSDVFKSKKMKIINKLMEKQLFLCKIITSCEKEDLILGFQVEEQEDYIFKITYISNQSETEQLILIIDTLGLNYEFIELDEENISILILQKNDFLTIQNQLNLLIYFQCKIFQIGNYCEINTHNCFYCNNCLDNKICNYYCCFKNIKSRILPFFQKRNFNYCEYSDKNIDGIIFQLNSQEFVVEYVNYVQKMVFCFLKQDLLSEENISSSEKTKFYEQISEQQDCFSSKENNIQLLKKLQFVNEYQFTDYQVQNKFDLNLDYKQNNQKCKREWNIDTFNSKSENQASKTFQSWKNEIIKVLKNKNYQLCLCFITSLQEDIFIGYQQNKGEQYSDYIFVIKYYSAAKEIQKYLLIQKFNEEINYFILNNCVHIFILQKAVFLSIYQDSFESLSEIKNDWTKEYFEQINKNKVINLEKCNKCEACKYNQECFEYLSFRKFQQQKEFIFESLKNKNYYLCEYLNSGGEGIIFQGYKFIIKEKQDVVFKILFNCDKKELEHEIKIMKLFEQYICVVKYIDFIKINEEVDVLVLEKCQFSLKDELDLIQKTKQFPLNKLLQVIFNLLDGLTQLRIYNILHLDIKPQNILLTKSNNYVYTDFGISSIKRENQQIYIKGLTKYYASPEQIEEDSNIDFQSDIFSLGKTFEIILNIFEKIQKSNYKEIIGKFNMIIQQNMIQNDSKQRSKCLELSQYFFQQALKEKACHSFLIQYMDQIKLILKLQPYDNNKEIPYFLQISLYYNQSLLSLQQLFVKEDTHNQISIEKKQEEIAATLNNVALCFANLGDSKKGLECFLKSLQIKQQIFKQIHHPLIALSLNNLGSCYKNLGDYQMSLQYYLESLQMIKNIFKKNHPQIAIALDSIGSCFIYLGDYEKALEYTQESIEMRKQIYQKTHPDIALSLNNVGSCYFHLGDFKKSLQYFLQSLQMRQQIFKEVHPQIAESLDNVGASLQKLGDHQKALEYQLESLKMYKQIFKESHPNIAFSLSNVGLCYLSFGDYKKSLEYLLESLQMRKQIFRENHPDIAVSLNGVGICYKNLGYIQKALQYFMESLKIAKQVFNKNHPLIATYLNNVGSCYKNLGDRNKALQYQLESLQMRKLLYKEDHPDISESLNNVGSCYLSLGDSKKALEYVLQSHQIDKQIYTQNHPKIAASLENVGSCYIHIGDSEKALEYQLQSLKMRQLIYKESHPDIAQSLFNIGICYLNLKDQKKAMKYQLESLQMRKQIFKENHPSVATSLDIIGKCLMNLGNYKEALEYYQQSLQMYKQIYKDTPISLAVAMSLNNVGSCYQNLLDYQKALDYFVESLKMFKQIYKDNHPHVAISLNNVGQCYENLGDNKKALDYMLECLQIQKQIYKNNNHPSIFKSLQKICQYYQILGDAKLYEKYQQEITQMTE</sequence>
<dbReference type="RefSeq" id="XP_001011357.1">
    <property type="nucleotide sequence ID" value="XM_001011357.1"/>
</dbReference>
<dbReference type="PROSITE" id="PS50011">
    <property type="entry name" value="PROTEIN_KINASE_DOM"/>
    <property type="match status" value="1"/>
</dbReference>
<dbReference type="SMART" id="SM00220">
    <property type="entry name" value="S_TKc"/>
    <property type="match status" value="1"/>
</dbReference>
<dbReference type="Gene3D" id="1.25.40.10">
    <property type="entry name" value="Tetratricopeptide repeat domain"/>
    <property type="match status" value="5"/>
</dbReference>
<evidence type="ECO:0000256" key="1">
    <source>
        <dbReference type="ARBA" id="ARBA00022737"/>
    </source>
</evidence>
<dbReference type="Gene3D" id="1.10.510.10">
    <property type="entry name" value="Transferase(Phosphotransferase) domain 1"/>
    <property type="match status" value="1"/>
</dbReference>
<dbReference type="Proteomes" id="UP000009168">
    <property type="component" value="Unassembled WGS sequence"/>
</dbReference>
<dbReference type="GeneID" id="7841950"/>
<reference evidence="6" key="1">
    <citation type="journal article" date="2006" name="PLoS Biol.">
        <title>Macronuclear genome sequence of the ciliate Tetrahymena thermophila, a model eukaryote.</title>
        <authorList>
            <person name="Eisen J.A."/>
            <person name="Coyne R.S."/>
            <person name="Wu M."/>
            <person name="Wu D."/>
            <person name="Thiagarajan M."/>
            <person name="Wortman J.R."/>
            <person name="Badger J.H."/>
            <person name="Ren Q."/>
            <person name="Amedeo P."/>
            <person name="Jones K.M."/>
            <person name="Tallon L.J."/>
            <person name="Delcher A.L."/>
            <person name="Salzberg S.L."/>
            <person name="Silva J.C."/>
            <person name="Haas B.J."/>
            <person name="Majoros W.H."/>
            <person name="Farzad M."/>
            <person name="Carlton J.M."/>
            <person name="Smith R.K. Jr."/>
            <person name="Garg J."/>
            <person name="Pearlman R.E."/>
            <person name="Karrer K.M."/>
            <person name="Sun L."/>
            <person name="Manning G."/>
            <person name="Elde N.C."/>
            <person name="Turkewitz A.P."/>
            <person name="Asai D.J."/>
            <person name="Wilkes D.E."/>
            <person name="Wang Y."/>
            <person name="Cai H."/>
            <person name="Collins K."/>
            <person name="Stewart B.A."/>
            <person name="Lee S.R."/>
            <person name="Wilamowska K."/>
            <person name="Weinberg Z."/>
            <person name="Ruzzo W.L."/>
            <person name="Wloga D."/>
            <person name="Gaertig J."/>
            <person name="Frankel J."/>
            <person name="Tsao C.-C."/>
            <person name="Gorovsky M.A."/>
            <person name="Keeling P.J."/>
            <person name="Waller R.F."/>
            <person name="Patron N.J."/>
            <person name="Cherry J.M."/>
            <person name="Stover N.A."/>
            <person name="Krieger C.J."/>
            <person name="del Toro C."/>
            <person name="Ryder H.F."/>
            <person name="Williamson S.C."/>
            <person name="Barbeau R.A."/>
            <person name="Hamilton E.P."/>
            <person name="Orias E."/>
        </authorList>
    </citation>
    <scope>NUCLEOTIDE SEQUENCE [LARGE SCALE GENOMIC DNA]</scope>
    <source>
        <strain evidence="6">SB210</strain>
    </source>
</reference>
<dbReference type="PANTHER" id="PTHR19959">
    <property type="entry name" value="KINESIN LIGHT CHAIN"/>
    <property type="match status" value="1"/>
</dbReference>